<protein>
    <recommendedName>
        <fullName evidence="6">Sodium/calcium exchanger membrane region domain-containing protein</fullName>
    </recommendedName>
</protein>
<keyword evidence="2 5" id="KW-0812">Transmembrane</keyword>
<dbReference type="GO" id="GO:0008273">
    <property type="term" value="F:calcium, potassium:sodium antiporter activity"/>
    <property type="evidence" value="ECO:0007669"/>
    <property type="project" value="TreeGrafter"/>
</dbReference>
<evidence type="ECO:0000256" key="5">
    <source>
        <dbReference type="SAM" id="Phobius"/>
    </source>
</evidence>
<evidence type="ECO:0000256" key="2">
    <source>
        <dbReference type="ARBA" id="ARBA00022692"/>
    </source>
</evidence>
<evidence type="ECO:0000313" key="7">
    <source>
        <dbReference type="EMBL" id="SVE06139.1"/>
    </source>
</evidence>
<feature type="transmembrane region" description="Helical" evidence="5">
    <location>
        <begin position="78"/>
        <end position="96"/>
    </location>
</feature>
<reference evidence="7" key="1">
    <citation type="submission" date="2018-05" db="EMBL/GenBank/DDBJ databases">
        <authorList>
            <person name="Lanie J.A."/>
            <person name="Ng W.-L."/>
            <person name="Kazmierczak K.M."/>
            <person name="Andrzejewski T.M."/>
            <person name="Davidsen T.M."/>
            <person name="Wayne K.J."/>
            <person name="Tettelin H."/>
            <person name="Glass J.I."/>
            <person name="Rusch D."/>
            <person name="Podicherti R."/>
            <person name="Tsui H.-C.T."/>
            <person name="Winkler M.E."/>
        </authorList>
    </citation>
    <scope>NUCLEOTIDE SEQUENCE</scope>
</reference>
<dbReference type="GO" id="GO:0006874">
    <property type="term" value="P:intracellular calcium ion homeostasis"/>
    <property type="evidence" value="ECO:0007669"/>
    <property type="project" value="TreeGrafter"/>
</dbReference>
<dbReference type="GO" id="GO:0005262">
    <property type="term" value="F:calcium channel activity"/>
    <property type="evidence" value="ECO:0007669"/>
    <property type="project" value="TreeGrafter"/>
</dbReference>
<gene>
    <name evidence="7" type="ORF">METZ01_LOCUS458993</name>
</gene>
<feature type="domain" description="Sodium/calcium exchanger membrane region" evidence="6">
    <location>
        <begin position="6"/>
        <end position="144"/>
    </location>
</feature>
<feature type="transmembrane region" description="Helical" evidence="5">
    <location>
        <begin position="35"/>
        <end position="58"/>
    </location>
</feature>
<keyword evidence="4 5" id="KW-0472">Membrane</keyword>
<dbReference type="InterPro" id="IPR004837">
    <property type="entry name" value="NaCa_Exmemb"/>
</dbReference>
<feature type="transmembrane region" description="Helical" evidence="5">
    <location>
        <begin position="162"/>
        <end position="178"/>
    </location>
</feature>
<proteinExistence type="predicted"/>
<comment type="subcellular location">
    <subcellularLocation>
        <location evidence="1">Membrane</location>
        <topology evidence="1">Multi-pass membrane protein</topology>
    </subcellularLocation>
</comment>
<dbReference type="AlphaFoldDB" id="A0A383AEX1"/>
<evidence type="ECO:0000256" key="4">
    <source>
        <dbReference type="ARBA" id="ARBA00023136"/>
    </source>
</evidence>
<sequence length="179" mass="19740">MTIYSLQFLAGAIFLFYGAEFLIKSSKTVATKFNIAPVIIGITLVAFGTSLPELIVSILANLKDDSGLVIGNIMGSNVANIGLVLGVTAILCPIYFPFAKIRYDMYFLIVITALPLGFIFRGDLVLWNGMVLIMMFIIYFVYLMKSNHPKDEENKVSKDENIFFLILQIIIGIIGLAVG</sequence>
<name>A0A383AEX1_9ZZZZ</name>
<evidence type="ECO:0000259" key="6">
    <source>
        <dbReference type="Pfam" id="PF01699"/>
    </source>
</evidence>
<dbReference type="GO" id="GO:0005886">
    <property type="term" value="C:plasma membrane"/>
    <property type="evidence" value="ECO:0007669"/>
    <property type="project" value="TreeGrafter"/>
</dbReference>
<feature type="transmembrane region" description="Helical" evidence="5">
    <location>
        <begin position="6"/>
        <end position="23"/>
    </location>
</feature>
<dbReference type="InterPro" id="IPR044880">
    <property type="entry name" value="NCX_ion-bd_dom_sf"/>
</dbReference>
<dbReference type="PANTHER" id="PTHR10846">
    <property type="entry name" value="SODIUM/POTASSIUM/CALCIUM EXCHANGER"/>
    <property type="match status" value="1"/>
</dbReference>
<keyword evidence="3 5" id="KW-1133">Transmembrane helix</keyword>
<dbReference type="Pfam" id="PF01699">
    <property type="entry name" value="Na_Ca_ex"/>
    <property type="match status" value="1"/>
</dbReference>
<dbReference type="InterPro" id="IPR004481">
    <property type="entry name" value="K/Na/Ca-exchanger"/>
</dbReference>
<accession>A0A383AEX1</accession>
<feature type="transmembrane region" description="Helical" evidence="5">
    <location>
        <begin position="126"/>
        <end position="142"/>
    </location>
</feature>
<feature type="transmembrane region" description="Helical" evidence="5">
    <location>
        <begin position="103"/>
        <end position="120"/>
    </location>
</feature>
<organism evidence="7">
    <name type="scientific">marine metagenome</name>
    <dbReference type="NCBI Taxonomy" id="408172"/>
    <lineage>
        <taxon>unclassified sequences</taxon>
        <taxon>metagenomes</taxon>
        <taxon>ecological metagenomes</taxon>
    </lineage>
</organism>
<feature type="non-terminal residue" evidence="7">
    <location>
        <position position="179"/>
    </location>
</feature>
<dbReference type="PANTHER" id="PTHR10846:SF8">
    <property type="entry name" value="INNER MEMBRANE PROTEIN YRBG"/>
    <property type="match status" value="1"/>
</dbReference>
<dbReference type="EMBL" id="UINC01191472">
    <property type="protein sequence ID" value="SVE06139.1"/>
    <property type="molecule type" value="Genomic_DNA"/>
</dbReference>
<evidence type="ECO:0000256" key="3">
    <source>
        <dbReference type="ARBA" id="ARBA00022989"/>
    </source>
</evidence>
<dbReference type="Gene3D" id="1.20.1420.30">
    <property type="entry name" value="NCX, central ion-binding region"/>
    <property type="match status" value="1"/>
</dbReference>
<evidence type="ECO:0000256" key="1">
    <source>
        <dbReference type="ARBA" id="ARBA00004141"/>
    </source>
</evidence>